<gene>
    <name evidence="4" type="ORF">CLPU_5c00890</name>
</gene>
<reference evidence="5" key="1">
    <citation type="submission" date="2015-07" db="EMBL/GenBank/DDBJ databases">
        <title>Draft genome sequence of the purine-degrading Gottschalkia purinilyticum DSM 1384 (formerly Clostridium purinilyticum).</title>
        <authorList>
            <person name="Poehlein A."/>
            <person name="Schiel-Bengelsdorf B."/>
            <person name="Bengelsdorf F.R."/>
            <person name="Daniel R."/>
            <person name="Duerre P."/>
        </authorList>
    </citation>
    <scope>NUCLEOTIDE SEQUENCE [LARGE SCALE GENOMIC DNA]</scope>
    <source>
        <strain evidence="5">DSM 1384</strain>
    </source>
</reference>
<protein>
    <recommendedName>
        <fullName evidence="3">UPF0122 protein CLPU_5c00890</fullName>
    </recommendedName>
</protein>
<evidence type="ECO:0000256" key="2">
    <source>
        <dbReference type="ARBA" id="ARBA00024764"/>
    </source>
</evidence>
<name>A0A0L0WBH1_GOTPU</name>
<proteinExistence type="inferred from homology"/>
<comment type="caution">
    <text evidence="4">The sequence shown here is derived from an EMBL/GenBank/DDBJ whole genome shotgun (WGS) entry which is preliminary data.</text>
</comment>
<dbReference type="EMBL" id="LGSS01000005">
    <property type="protein sequence ID" value="KNF08782.1"/>
    <property type="molecule type" value="Genomic_DNA"/>
</dbReference>
<comment type="function">
    <text evidence="2 3">Might take part in the signal recognition particle (SRP) pathway. This is inferred from the conservation of its genetic proximity to ftsY/ffh. May be a regulatory protein.</text>
</comment>
<dbReference type="SUPFAM" id="SSF88659">
    <property type="entry name" value="Sigma3 and sigma4 domains of RNA polymerase sigma factors"/>
    <property type="match status" value="1"/>
</dbReference>
<dbReference type="HAMAP" id="MF_00245">
    <property type="entry name" value="UPF0122"/>
    <property type="match status" value="1"/>
</dbReference>
<dbReference type="STRING" id="1503.CLPU_5c00890"/>
<evidence type="ECO:0000313" key="5">
    <source>
        <dbReference type="Proteomes" id="UP000037267"/>
    </source>
</evidence>
<dbReference type="Pfam" id="PF04297">
    <property type="entry name" value="UPF0122"/>
    <property type="match status" value="1"/>
</dbReference>
<dbReference type="NCBIfam" id="NF045758">
    <property type="entry name" value="YlxM"/>
    <property type="match status" value="1"/>
</dbReference>
<dbReference type="PANTHER" id="PTHR40083">
    <property type="entry name" value="UPF0122 PROTEIN CBO2450/CLC_2298"/>
    <property type="match status" value="1"/>
</dbReference>
<accession>A0A0L0WBH1</accession>
<dbReference type="PANTHER" id="PTHR40083:SF1">
    <property type="entry name" value="UPF0122 PROTEIN YLXM"/>
    <property type="match status" value="1"/>
</dbReference>
<dbReference type="InterPro" id="IPR036388">
    <property type="entry name" value="WH-like_DNA-bd_sf"/>
</dbReference>
<sequence>MNMFEKVIEVGILFDFYGKLLSEKQYTAIELYYIHDLSLSEIGEHLNISRQGVHDTLKRAENKLYSYEETLGLVKKFNENRRKIKDILEVVKEIEVESRILNSKNIKRNIEKVEEIITDILEISQEGK</sequence>
<evidence type="ECO:0000256" key="1">
    <source>
        <dbReference type="ARBA" id="ARBA00008720"/>
    </source>
</evidence>
<keyword evidence="5" id="KW-1185">Reference proteome</keyword>
<dbReference type="Gene3D" id="1.10.10.10">
    <property type="entry name" value="Winged helix-like DNA-binding domain superfamily/Winged helix DNA-binding domain"/>
    <property type="match status" value="1"/>
</dbReference>
<dbReference type="InterPro" id="IPR007394">
    <property type="entry name" value="UPF0122"/>
</dbReference>
<comment type="similarity">
    <text evidence="1 3">Belongs to the UPF0122 family.</text>
</comment>
<evidence type="ECO:0000256" key="3">
    <source>
        <dbReference type="HAMAP-Rule" id="MF_00245"/>
    </source>
</evidence>
<dbReference type="InterPro" id="IPR013324">
    <property type="entry name" value="RNA_pol_sigma_r3/r4-like"/>
</dbReference>
<dbReference type="InterPro" id="IPR054831">
    <property type="entry name" value="UPF0122_fam_protein"/>
</dbReference>
<dbReference type="AlphaFoldDB" id="A0A0L0WBH1"/>
<organism evidence="4 5">
    <name type="scientific">Gottschalkia purinilytica</name>
    <name type="common">Clostridium purinilyticum</name>
    <dbReference type="NCBI Taxonomy" id="1503"/>
    <lineage>
        <taxon>Bacteria</taxon>
        <taxon>Bacillati</taxon>
        <taxon>Bacillota</taxon>
        <taxon>Tissierellia</taxon>
        <taxon>Tissierellales</taxon>
        <taxon>Gottschalkiaceae</taxon>
        <taxon>Gottschalkia</taxon>
    </lineage>
</organism>
<dbReference type="Proteomes" id="UP000037267">
    <property type="component" value="Unassembled WGS sequence"/>
</dbReference>
<dbReference type="PATRIC" id="fig|1503.3.peg.2613"/>
<evidence type="ECO:0000313" key="4">
    <source>
        <dbReference type="EMBL" id="KNF08782.1"/>
    </source>
</evidence>